<protein>
    <submittedName>
        <fullName evidence="6">ATP-dependent Zn protease</fullName>
    </submittedName>
</protein>
<accession>A0A859I8X4</accession>
<dbReference type="GO" id="GO:0016887">
    <property type="term" value="F:ATP hydrolysis activity"/>
    <property type="evidence" value="ECO:0007669"/>
    <property type="project" value="InterPro"/>
</dbReference>
<dbReference type="InterPro" id="IPR027417">
    <property type="entry name" value="P-loop_NTPase"/>
</dbReference>
<organism evidence="6 7">
    <name type="scientific">Rapeseed phyllody phytoplasma</name>
    <dbReference type="NCBI Taxonomy" id="2490543"/>
    <lineage>
        <taxon>Bacteria</taxon>
        <taxon>Bacillati</taxon>
        <taxon>Mycoplasmatota</taxon>
        <taxon>Mollicutes</taxon>
        <taxon>Acholeplasmatales</taxon>
        <taxon>Acholeplasmataceae</taxon>
        <taxon>Candidatus Phytoplasma</taxon>
        <taxon>16SrI (Aster yellows group)</taxon>
    </lineage>
</organism>
<dbReference type="KEGG" id="rphy:RP166_2670"/>
<keyword evidence="4" id="KW-0812">Transmembrane</keyword>
<dbReference type="PROSITE" id="PS00674">
    <property type="entry name" value="AAA"/>
    <property type="match status" value="1"/>
</dbReference>
<dbReference type="Pfam" id="PF00004">
    <property type="entry name" value="AAA"/>
    <property type="match status" value="1"/>
</dbReference>
<name>A0A859I8X4_9MOLU</name>
<dbReference type="Proteomes" id="UP000509122">
    <property type="component" value="Chromosome"/>
</dbReference>
<sequence>MKTLTKIYLSFLSIFVLILIVLFIIGLTKSPFTTNNNQNTPPNTHTHHHEEAKQNNKELNPKEKEALSEIQTRLQELELFNQKNIEKSKKIKEEDNILSQQINSNLAKINTLNQEINTLKNQLEEKTNQLNNKQTNLTNDEKTKLENDINAINQEITKTTQKRDKINDETKTQTKKRVENTQSQLTNQNKIQTTKLEIDKTTNFKDIYQKINTLQQSINYNNANKEQIKELITQHQDDPQEIQNLKSYDLFLDGQLIQFEKQIKQLKNEIEIIQNPNTPKLEKKKVTFKDVYGMEREKEELEDLIYYFKDDNNDLVNYDKIKPKGYLLYGPPGTGKSFLMKALCNETEAHFIEFEPSKLDKTYVGEGNEEWEKIWKEAESHGKAIIFIDEISGLANREDKNTNKTSQNIINNILTKLDGFNSNNKKIVLMGATNYLNQIDKALRSRFSKEIKIDLIKDHEIEDFLKFLITPYQISYHTYIHLNDIANKCKGKNYSNRDLTTIINEAYNKTNKYKSQNKIHEVMLPSDLDEAIDVKQNKNKNMNDIKKRRKECEEQYTAWKQGIIKYLKPPKDQTMIKRTYTFYGLYGLGRGHHREHEPADLALFVKNPFDKWYDEGMRVDEFDGFYTKEKQNDSQFGGGNGVRIDPSNHYIKLKYEGPKHLIEEDKDFFMDEVNCTSNERSPEGVLKSKTYYLHFNPKQGYITLYTQKHNTKENK</sequence>
<keyword evidence="4" id="KW-1133">Transmembrane helix</keyword>
<evidence type="ECO:0000256" key="3">
    <source>
        <dbReference type="SAM" id="MobiDB-lite"/>
    </source>
</evidence>
<feature type="region of interest" description="Disordered" evidence="3">
    <location>
        <begin position="160"/>
        <end position="181"/>
    </location>
</feature>
<evidence type="ECO:0000256" key="2">
    <source>
        <dbReference type="SAM" id="Coils"/>
    </source>
</evidence>
<keyword evidence="6" id="KW-0645">Protease</keyword>
<feature type="coiled-coil region" evidence="2">
    <location>
        <begin position="528"/>
        <end position="555"/>
    </location>
</feature>
<dbReference type="InterPro" id="IPR003959">
    <property type="entry name" value="ATPase_AAA_core"/>
</dbReference>
<feature type="transmembrane region" description="Helical" evidence="4">
    <location>
        <begin position="7"/>
        <end position="27"/>
    </location>
</feature>
<evidence type="ECO:0000256" key="1">
    <source>
        <dbReference type="RuleBase" id="RU003651"/>
    </source>
</evidence>
<dbReference type="InterPro" id="IPR003593">
    <property type="entry name" value="AAA+_ATPase"/>
</dbReference>
<evidence type="ECO:0000313" key="6">
    <source>
        <dbReference type="EMBL" id="QKX95261.1"/>
    </source>
</evidence>
<dbReference type="SMART" id="SM00382">
    <property type="entry name" value="AAA"/>
    <property type="match status" value="1"/>
</dbReference>
<feature type="compositionally biased region" description="Basic and acidic residues" evidence="3">
    <location>
        <begin position="161"/>
        <end position="179"/>
    </location>
</feature>
<dbReference type="EMBL" id="CP055264">
    <property type="protein sequence ID" value="QKX95261.1"/>
    <property type="molecule type" value="Genomic_DNA"/>
</dbReference>
<dbReference type="SUPFAM" id="SSF52540">
    <property type="entry name" value="P-loop containing nucleoside triphosphate hydrolases"/>
    <property type="match status" value="1"/>
</dbReference>
<evidence type="ECO:0000259" key="5">
    <source>
        <dbReference type="SMART" id="SM00382"/>
    </source>
</evidence>
<feature type="domain" description="AAA+ ATPase" evidence="5">
    <location>
        <begin position="322"/>
        <end position="457"/>
    </location>
</feature>
<dbReference type="PANTHER" id="PTHR23076:SF97">
    <property type="entry name" value="ATP-DEPENDENT ZINC METALLOPROTEASE YME1L1"/>
    <property type="match status" value="1"/>
</dbReference>
<keyword evidence="1" id="KW-0067">ATP-binding</keyword>
<feature type="compositionally biased region" description="Basic and acidic residues" evidence="3">
    <location>
        <begin position="48"/>
        <end position="64"/>
    </location>
</feature>
<dbReference type="Gene3D" id="3.40.50.300">
    <property type="entry name" value="P-loop containing nucleotide triphosphate hydrolases"/>
    <property type="match status" value="1"/>
</dbReference>
<comment type="similarity">
    <text evidence="1">Belongs to the AAA ATPase family.</text>
</comment>
<dbReference type="AlphaFoldDB" id="A0A859I8X4"/>
<evidence type="ECO:0000256" key="4">
    <source>
        <dbReference type="SAM" id="Phobius"/>
    </source>
</evidence>
<dbReference type="InterPro" id="IPR003960">
    <property type="entry name" value="ATPase_AAA_CS"/>
</dbReference>
<dbReference type="Gene3D" id="1.10.8.60">
    <property type="match status" value="1"/>
</dbReference>
<dbReference type="GO" id="GO:0005524">
    <property type="term" value="F:ATP binding"/>
    <property type="evidence" value="ECO:0007669"/>
    <property type="project" value="UniProtKB-KW"/>
</dbReference>
<keyword evidence="4" id="KW-0472">Membrane</keyword>
<keyword evidence="1" id="KW-0547">Nucleotide-binding</keyword>
<reference evidence="6 7" key="1">
    <citation type="submission" date="2020-06" db="EMBL/GenBank/DDBJ databases">
        <title>Complete genome sequence of Candidatus Phytoplasma asteris RP166.</title>
        <authorList>
            <person name="Cho S.-T."/>
            <person name="Zwolinska A."/>
            <person name="Huang W."/>
            <person name="Wouters R."/>
            <person name="Hogenhout S.A."/>
            <person name="Kuo C.-H."/>
        </authorList>
    </citation>
    <scope>NUCLEOTIDE SEQUENCE [LARGE SCALE GENOMIC DNA]</scope>
    <source>
        <strain evidence="6">RP166</strain>
    </source>
</reference>
<keyword evidence="6" id="KW-0378">Hydrolase</keyword>
<keyword evidence="2" id="KW-0175">Coiled coil</keyword>
<dbReference type="GO" id="GO:0006508">
    <property type="term" value="P:proteolysis"/>
    <property type="evidence" value="ECO:0007669"/>
    <property type="project" value="UniProtKB-KW"/>
</dbReference>
<feature type="region of interest" description="Disordered" evidence="3">
    <location>
        <begin position="35"/>
        <end position="64"/>
    </location>
</feature>
<gene>
    <name evidence="6" type="primary">hflB</name>
    <name evidence="6" type="ORF">RP166_2670</name>
</gene>
<dbReference type="GO" id="GO:0004176">
    <property type="term" value="F:ATP-dependent peptidase activity"/>
    <property type="evidence" value="ECO:0007669"/>
    <property type="project" value="TreeGrafter"/>
</dbReference>
<dbReference type="PANTHER" id="PTHR23076">
    <property type="entry name" value="METALLOPROTEASE M41 FTSH"/>
    <property type="match status" value="1"/>
</dbReference>
<evidence type="ECO:0000313" key="7">
    <source>
        <dbReference type="Proteomes" id="UP000509122"/>
    </source>
</evidence>
<proteinExistence type="inferred from homology"/>
<feature type="compositionally biased region" description="Low complexity" evidence="3">
    <location>
        <begin position="35"/>
        <end position="44"/>
    </location>
</feature>